<reference evidence="3 4" key="1">
    <citation type="submission" date="2016-03" db="EMBL/GenBank/DDBJ databases">
        <authorList>
            <person name="Ploux O."/>
        </authorList>
    </citation>
    <scope>NUCLEOTIDE SEQUENCE [LARGE SCALE GENOMIC DNA]</scope>
    <source>
        <strain evidence="3 4">UAMH 11012</strain>
    </source>
</reference>
<feature type="signal peptide" evidence="2">
    <location>
        <begin position="1"/>
        <end position="19"/>
    </location>
</feature>
<dbReference type="AlphaFoldDB" id="A0A1L7WVD0"/>
<sequence length="289" mass="30001">MHPLTLVNFLFACLAVATAATITSVTPAPAPTSHHKDLLRARLLLARSKRDDIDNLDFCYGDHSICEENNNLHGACEAFETQDDQTQFYECLCGNGYVSVNQALVMSIFLEVFPSLTQSSCGWCDDVFGLSGDMDSFYFDQCSSYSFTVAPIPSSVLALESSYNATYTGTMPVGVTLTQGSGGSSQATTTGTGTSRVSKTSAGGSGFPLQTGSSTSSKKSTSTPASSTITLGGGTLSTPTAQGSTSQNLVATQTITRAPGTGSAAGLKCLDALLMSGVVFAISMVFALL</sequence>
<organism evidence="3 4">
    <name type="scientific">Phialocephala subalpina</name>
    <dbReference type="NCBI Taxonomy" id="576137"/>
    <lineage>
        <taxon>Eukaryota</taxon>
        <taxon>Fungi</taxon>
        <taxon>Dikarya</taxon>
        <taxon>Ascomycota</taxon>
        <taxon>Pezizomycotina</taxon>
        <taxon>Leotiomycetes</taxon>
        <taxon>Helotiales</taxon>
        <taxon>Mollisiaceae</taxon>
        <taxon>Phialocephala</taxon>
        <taxon>Phialocephala fortinii species complex</taxon>
    </lineage>
</organism>
<evidence type="ECO:0008006" key="5">
    <source>
        <dbReference type="Google" id="ProtNLM"/>
    </source>
</evidence>
<feature type="chain" id="PRO_5012476537" description="Extracellular membrane protein CFEM domain-containing protein" evidence="2">
    <location>
        <begin position="20"/>
        <end position="289"/>
    </location>
</feature>
<evidence type="ECO:0000313" key="3">
    <source>
        <dbReference type="EMBL" id="CZR56721.1"/>
    </source>
</evidence>
<evidence type="ECO:0000256" key="2">
    <source>
        <dbReference type="SAM" id="SignalP"/>
    </source>
</evidence>
<keyword evidence="2" id="KW-0732">Signal</keyword>
<evidence type="ECO:0000256" key="1">
    <source>
        <dbReference type="SAM" id="MobiDB-lite"/>
    </source>
</evidence>
<gene>
    <name evidence="3" type="ORF">PAC_06610</name>
</gene>
<proteinExistence type="predicted"/>
<feature type="compositionally biased region" description="Low complexity" evidence="1">
    <location>
        <begin position="211"/>
        <end position="240"/>
    </location>
</feature>
<keyword evidence="4" id="KW-1185">Reference proteome</keyword>
<protein>
    <recommendedName>
        <fullName evidence="5">Extracellular membrane protein CFEM domain-containing protein</fullName>
    </recommendedName>
</protein>
<accession>A0A1L7WVD0</accession>
<dbReference type="OrthoDB" id="3560895at2759"/>
<name>A0A1L7WVD0_9HELO</name>
<evidence type="ECO:0000313" key="4">
    <source>
        <dbReference type="Proteomes" id="UP000184330"/>
    </source>
</evidence>
<dbReference type="EMBL" id="FJOG01000008">
    <property type="protein sequence ID" value="CZR56721.1"/>
    <property type="molecule type" value="Genomic_DNA"/>
</dbReference>
<dbReference type="Proteomes" id="UP000184330">
    <property type="component" value="Unassembled WGS sequence"/>
</dbReference>
<feature type="compositionally biased region" description="Low complexity" evidence="1">
    <location>
        <begin position="178"/>
        <end position="201"/>
    </location>
</feature>
<feature type="region of interest" description="Disordered" evidence="1">
    <location>
        <begin position="178"/>
        <end position="247"/>
    </location>
</feature>